<dbReference type="SUPFAM" id="SSF53720">
    <property type="entry name" value="ALDH-like"/>
    <property type="match status" value="1"/>
</dbReference>
<dbReference type="GO" id="GO:0004029">
    <property type="term" value="F:aldehyde dehydrogenase (NAD+) activity"/>
    <property type="evidence" value="ECO:0007669"/>
    <property type="project" value="TreeGrafter"/>
</dbReference>
<evidence type="ECO:0000313" key="7">
    <source>
        <dbReference type="Proteomes" id="UP001215280"/>
    </source>
</evidence>
<evidence type="ECO:0000256" key="3">
    <source>
        <dbReference type="PROSITE-ProRule" id="PRU10007"/>
    </source>
</evidence>
<keyword evidence="2 4" id="KW-0560">Oxidoreductase</keyword>
<gene>
    <name evidence="6" type="ORF">DFH07DRAFT_958094</name>
</gene>
<organism evidence="6 7">
    <name type="scientific">Mycena maculata</name>
    <dbReference type="NCBI Taxonomy" id="230809"/>
    <lineage>
        <taxon>Eukaryota</taxon>
        <taxon>Fungi</taxon>
        <taxon>Dikarya</taxon>
        <taxon>Basidiomycota</taxon>
        <taxon>Agaricomycotina</taxon>
        <taxon>Agaricomycetes</taxon>
        <taxon>Agaricomycetidae</taxon>
        <taxon>Agaricales</taxon>
        <taxon>Marasmiineae</taxon>
        <taxon>Mycenaceae</taxon>
        <taxon>Mycena</taxon>
    </lineage>
</organism>
<dbReference type="PROSITE" id="PS00687">
    <property type="entry name" value="ALDEHYDE_DEHYDR_GLU"/>
    <property type="match status" value="1"/>
</dbReference>
<dbReference type="AlphaFoldDB" id="A0AAD7JB19"/>
<name>A0AAD7JB19_9AGAR</name>
<feature type="domain" description="Aldehyde dehydrogenase" evidence="5">
    <location>
        <begin position="125"/>
        <end position="304"/>
    </location>
</feature>
<keyword evidence="7" id="KW-1185">Reference proteome</keyword>
<dbReference type="EMBL" id="JARJLG010000053">
    <property type="protein sequence ID" value="KAJ7758954.1"/>
    <property type="molecule type" value="Genomic_DNA"/>
</dbReference>
<proteinExistence type="inferred from homology"/>
<dbReference type="InterPro" id="IPR016161">
    <property type="entry name" value="Ald_DH/histidinol_DH"/>
</dbReference>
<reference evidence="6" key="1">
    <citation type="submission" date="2023-03" db="EMBL/GenBank/DDBJ databases">
        <title>Massive genome expansion in bonnet fungi (Mycena s.s.) driven by repeated elements and novel gene families across ecological guilds.</title>
        <authorList>
            <consortium name="Lawrence Berkeley National Laboratory"/>
            <person name="Harder C.B."/>
            <person name="Miyauchi S."/>
            <person name="Viragh M."/>
            <person name="Kuo A."/>
            <person name="Thoen E."/>
            <person name="Andreopoulos B."/>
            <person name="Lu D."/>
            <person name="Skrede I."/>
            <person name="Drula E."/>
            <person name="Henrissat B."/>
            <person name="Morin E."/>
            <person name="Kohler A."/>
            <person name="Barry K."/>
            <person name="LaButti K."/>
            <person name="Morin E."/>
            <person name="Salamov A."/>
            <person name="Lipzen A."/>
            <person name="Mereny Z."/>
            <person name="Hegedus B."/>
            <person name="Baldrian P."/>
            <person name="Stursova M."/>
            <person name="Weitz H."/>
            <person name="Taylor A."/>
            <person name="Grigoriev I.V."/>
            <person name="Nagy L.G."/>
            <person name="Martin F."/>
            <person name="Kauserud H."/>
        </authorList>
    </citation>
    <scope>NUCLEOTIDE SEQUENCE</scope>
    <source>
        <strain evidence="6">CBHHK188m</strain>
    </source>
</reference>
<dbReference type="Gene3D" id="3.40.309.10">
    <property type="entry name" value="Aldehyde Dehydrogenase, Chain A, domain 2"/>
    <property type="match status" value="1"/>
</dbReference>
<evidence type="ECO:0000256" key="1">
    <source>
        <dbReference type="ARBA" id="ARBA00009986"/>
    </source>
</evidence>
<sequence length="346" mass="37649">MLGRSPRSTPCRDWQTSWKPTIYRAANGTVLIVSPWFRVSSPRSAQSQRDVARLLSLLNSPLLADLLPSTWIPLLIESSSDLGAVPKSQDSVGSHKIARIISTAAAKHLTPLPLELGGKSPVILCVPPDYVLIPRSHHDAFLDALRACAAEFFPEGSMHSSPISRIGSPARHARLVDLLMRTQGEVVLGGGTDGTAKINIEGFVCGSLTVLDIFGPLLPIAPVDSLEEAIGFARNRDRPPALYVFTENAELKKQVLDHNSLARTFYWLGIARIPLSLVNEIPFGGVGESGHGTQILKYPYDAFSYERSSIDVPKEAEPFNAVRYAPYTEDKFKAMTAAVFLPIPSA</sequence>
<dbReference type="Proteomes" id="UP001215280">
    <property type="component" value="Unassembled WGS sequence"/>
</dbReference>
<comment type="caution">
    <text evidence="6">The sequence shown here is derived from an EMBL/GenBank/DDBJ whole genome shotgun (WGS) entry which is preliminary data.</text>
</comment>
<dbReference type="InterPro" id="IPR029510">
    <property type="entry name" value="Ald_DH_CS_GLU"/>
</dbReference>
<dbReference type="InterPro" id="IPR016163">
    <property type="entry name" value="Ald_DH_C"/>
</dbReference>
<feature type="active site" evidence="3">
    <location>
        <position position="115"/>
    </location>
</feature>
<protein>
    <submittedName>
        <fullName evidence="6">Aldehyde dehydrogenase</fullName>
    </submittedName>
</protein>
<dbReference type="Gene3D" id="3.40.605.10">
    <property type="entry name" value="Aldehyde Dehydrogenase, Chain A, domain 1"/>
    <property type="match status" value="2"/>
</dbReference>
<dbReference type="GO" id="GO:0006081">
    <property type="term" value="P:aldehyde metabolic process"/>
    <property type="evidence" value="ECO:0007669"/>
    <property type="project" value="InterPro"/>
</dbReference>
<dbReference type="PANTHER" id="PTHR43570:SF16">
    <property type="entry name" value="ALDEHYDE DEHYDROGENASE TYPE III, ISOFORM Q"/>
    <property type="match status" value="1"/>
</dbReference>
<comment type="similarity">
    <text evidence="1 4">Belongs to the aldehyde dehydrogenase family.</text>
</comment>
<evidence type="ECO:0000256" key="2">
    <source>
        <dbReference type="ARBA" id="ARBA00023002"/>
    </source>
</evidence>
<dbReference type="PANTHER" id="PTHR43570">
    <property type="entry name" value="ALDEHYDE DEHYDROGENASE"/>
    <property type="match status" value="1"/>
</dbReference>
<dbReference type="InterPro" id="IPR012394">
    <property type="entry name" value="Aldehyde_DH_NAD(P)"/>
</dbReference>
<evidence type="ECO:0000259" key="5">
    <source>
        <dbReference type="Pfam" id="PF00171"/>
    </source>
</evidence>
<dbReference type="InterPro" id="IPR016162">
    <property type="entry name" value="Ald_DH_N"/>
</dbReference>
<accession>A0AAD7JB19</accession>
<dbReference type="Pfam" id="PF00171">
    <property type="entry name" value="Aldedh"/>
    <property type="match status" value="1"/>
</dbReference>
<evidence type="ECO:0000313" key="6">
    <source>
        <dbReference type="EMBL" id="KAJ7758954.1"/>
    </source>
</evidence>
<evidence type="ECO:0000256" key="4">
    <source>
        <dbReference type="RuleBase" id="RU003345"/>
    </source>
</evidence>
<dbReference type="InterPro" id="IPR015590">
    <property type="entry name" value="Aldehyde_DH_dom"/>
</dbReference>
<dbReference type="GO" id="GO:0005737">
    <property type="term" value="C:cytoplasm"/>
    <property type="evidence" value="ECO:0007669"/>
    <property type="project" value="TreeGrafter"/>
</dbReference>